<accession>A0A1B4FW98</accession>
<dbReference type="GO" id="GO:0055085">
    <property type="term" value="P:transmembrane transport"/>
    <property type="evidence" value="ECO:0007669"/>
    <property type="project" value="InterPro"/>
</dbReference>
<gene>
    <name evidence="8" type="ORF">WS71_11555</name>
</gene>
<comment type="subcellular location">
    <subcellularLocation>
        <location evidence="1">Membrane</location>
        <topology evidence="1">Multi-pass membrane protein</topology>
    </subcellularLocation>
</comment>
<dbReference type="Pfam" id="PF00324">
    <property type="entry name" value="AA_permease"/>
    <property type="match status" value="1"/>
</dbReference>
<protein>
    <submittedName>
        <fullName evidence="8">Amino acid permease</fullName>
    </submittedName>
</protein>
<keyword evidence="4 6" id="KW-1133">Transmembrane helix</keyword>
<feature type="transmembrane region" description="Helical" evidence="6">
    <location>
        <begin position="299"/>
        <end position="322"/>
    </location>
</feature>
<dbReference type="FunFam" id="1.20.1740.10:FF:000001">
    <property type="entry name" value="Amino acid permease"/>
    <property type="match status" value="1"/>
</dbReference>
<evidence type="ECO:0000313" key="8">
    <source>
        <dbReference type="EMBL" id="AOJ07871.1"/>
    </source>
</evidence>
<evidence type="ECO:0000256" key="5">
    <source>
        <dbReference type="ARBA" id="ARBA00023136"/>
    </source>
</evidence>
<feature type="transmembrane region" description="Helical" evidence="6">
    <location>
        <begin position="354"/>
        <end position="376"/>
    </location>
</feature>
<feature type="transmembrane region" description="Helical" evidence="6">
    <location>
        <begin position="28"/>
        <end position="49"/>
    </location>
</feature>
<dbReference type="PIRSF" id="PIRSF006060">
    <property type="entry name" value="AA_transporter"/>
    <property type="match status" value="1"/>
</dbReference>
<dbReference type="InterPro" id="IPR004840">
    <property type="entry name" value="Amino_acid_permease_CS"/>
</dbReference>
<dbReference type="PANTHER" id="PTHR43495">
    <property type="entry name" value="GABA PERMEASE"/>
    <property type="match status" value="1"/>
</dbReference>
<dbReference type="InterPro" id="IPR004841">
    <property type="entry name" value="AA-permease/SLC12A_dom"/>
</dbReference>
<evidence type="ECO:0000256" key="2">
    <source>
        <dbReference type="ARBA" id="ARBA00022448"/>
    </source>
</evidence>
<feature type="transmembrane region" description="Helical" evidence="6">
    <location>
        <begin position="382"/>
        <end position="406"/>
    </location>
</feature>
<evidence type="ECO:0000256" key="3">
    <source>
        <dbReference type="ARBA" id="ARBA00022692"/>
    </source>
</evidence>
<evidence type="ECO:0000259" key="7">
    <source>
        <dbReference type="Pfam" id="PF00324"/>
    </source>
</evidence>
<name>A0A1B4FW98_9BURK</name>
<dbReference type="GO" id="GO:0006865">
    <property type="term" value="P:amino acid transport"/>
    <property type="evidence" value="ECO:0007669"/>
    <property type="project" value="InterPro"/>
</dbReference>
<feature type="domain" description="Amino acid permease/ SLC12A" evidence="7">
    <location>
        <begin position="26"/>
        <end position="450"/>
    </location>
</feature>
<dbReference type="AlphaFoldDB" id="A0A1B4FW98"/>
<feature type="transmembrane region" description="Helical" evidence="6">
    <location>
        <begin position="130"/>
        <end position="148"/>
    </location>
</feature>
<proteinExistence type="predicted"/>
<keyword evidence="2" id="KW-0813">Transport</keyword>
<keyword evidence="3 6" id="KW-0812">Transmembrane</keyword>
<dbReference type="RefSeq" id="WP_066493044.1">
    <property type="nucleotide sequence ID" value="NZ_CP013388.1"/>
</dbReference>
<evidence type="ECO:0000313" key="9">
    <source>
        <dbReference type="Proteomes" id="UP000067711"/>
    </source>
</evidence>
<feature type="transmembrane region" description="Helical" evidence="6">
    <location>
        <begin position="267"/>
        <end position="287"/>
    </location>
</feature>
<dbReference type="Gene3D" id="1.20.1740.10">
    <property type="entry name" value="Amino acid/polyamine transporter I"/>
    <property type="match status" value="1"/>
</dbReference>
<feature type="transmembrane region" description="Helical" evidence="6">
    <location>
        <begin position="160"/>
        <end position="182"/>
    </location>
</feature>
<sequence length="486" mass="51928">MSSEEQFHAIAAREGGLRRTLSARQMSMIAIGGAIGTGLFLGSGFAISFAGPSVLISYAIGALISLLLMGCLAEMTVAHPTSGSFGAHAEHYLSPWAGFLVRYAYWACIVLAVGTEVTAIALYMKYWLPAVPGWIWIAGFSAVLVLVNARSVDVFGSVEYGFSVVKIAAIVVFIAIGGYVVFVDPSLVAGAGSNATATASGGAGAPGLHHYFEHGGFFPKGMWGMWVAVIVSIFSYLSIEMIAVAAGEAQDPERAVTRAFRSTVIRLVLFYLVTLALMLAIVPWTAAGRDESPFVKVMIAIHLPGAAGVINFVVLIAALSAMNSQLYITTRMMFSLACAGHAPRGLGRLNGRGVPLNALLLSTVGIAIATLVSIVYPDASFTIMMAISMFGAMFTWMMIFVTHYFFRRKRAALGMPQPGFRMPGFPFATLAGAALMLAIMVTTYFTPEFHMTLVFGVPFLVALSVLYFVRYRRQPAALAQAETPSR</sequence>
<feature type="transmembrane region" description="Helical" evidence="6">
    <location>
        <begin position="103"/>
        <end position="124"/>
    </location>
</feature>
<evidence type="ECO:0000256" key="4">
    <source>
        <dbReference type="ARBA" id="ARBA00022989"/>
    </source>
</evidence>
<organism evidence="8 9">
    <name type="scientific">Burkholderia mayonis</name>
    <dbReference type="NCBI Taxonomy" id="1385591"/>
    <lineage>
        <taxon>Bacteria</taxon>
        <taxon>Pseudomonadati</taxon>
        <taxon>Pseudomonadota</taxon>
        <taxon>Betaproteobacteria</taxon>
        <taxon>Burkholderiales</taxon>
        <taxon>Burkholderiaceae</taxon>
        <taxon>Burkholderia</taxon>
        <taxon>pseudomallei group</taxon>
    </lineage>
</organism>
<feature type="transmembrane region" description="Helical" evidence="6">
    <location>
        <begin position="427"/>
        <end position="445"/>
    </location>
</feature>
<evidence type="ECO:0000256" key="1">
    <source>
        <dbReference type="ARBA" id="ARBA00004141"/>
    </source>
</evidence>
<feature type="transmembrane region" description="Helical" evidence="6">
    <location>
        <begin position="223"/>
        <end position="246"/>
    </location>
</feature>
<feature type="transmembrane region" description="Helical" evidence="6">
    <location>
        <begin position="55"/>
        <end position="73"/>
    </location>
</feature>
<dbReference type="GO" id="GO:0016020">
    <property type="term" value="C:membrane"/>
    <property type="evidence" value="ECO:0007669"/>
    <property type="project" value="UniProtKB-SubCell"/>
</dbReference>
<keyword evidence="5 6" id="KW-0472">Membrane</keyword>
<dbReference type="PROSITE" id="PS00218">
    <property type="entry name" value="AMINO_ACID_PERMEASE_1"/>
    <property type="match status" value="1"/>
</dbReference>
<dbReference type="PANTHER" id="PTHR43495:SF5">
    <property type="entry name" value="GAMMA-AMINOBUTYRIC ACID PERMEASE"/>
    <property type="match status" value="1"/>
</dbReference>
<feature type="transmembrane region" description="Helical" evidence="6">
    <location>
        <begin position="451"/>
        <end position="469"/>
    </location>
</feature>
<evidence type="ECO:0000256" key="6">
    <source>
        <dbReference type="SAM" id="Phobius"/>
    </source>
</evidence>
<reference evidence="8 9" key="1">
    <citation type="submission" date="2015-12" db="EMBL/GenBank/DDBJ databases">
        <title>Diversity of Burkholderia near neighbor genomes.</title>
        <authorList>
            <person name="Sahl J."/>
            <person name="Wagner D."/>
            <person name="Keim P."/>
        </authorList>
    </citation>
    <scope>NUCLEOTIDE SEQUENCE [LARGE SCALE GENOMIC DNA]</scope>
    <source>
        <strain evidence="8 9">BDU8</strain>
    </source>
</reference>
<dbReference type="Proteomes" id="UP000067711">
    <property type="component" value="Chromosome 2"/>
</dbReference>
<dbReference type="EMBL" id="CP013388">
    <property type="protein sequence ID" value="AOJ07871.1"/>
    <property type="molecule type" value="Genomic_DNA"/>
</dbReference>